<evidence type="ECO:0000313" key="1">
    <source>
        <dbReference type="EMBL" id="CAD9778677.1"/>
    </source>
</evidence>
<proteinExistence type="predicted"/>
<organism evidence="1">
    <name type="scientific">Lotharella oceanica</name>
    <dbReference type="NCBI Taxonomy" id="641309"/>
    <lineage>
        <taxon>Eukaryota</taxon>
        <taxon>Sar</taxon>
        <taxon>Rhizaria</taxon>
        <taxon>Cercozoa</taxon>
        <taxon>Chlorarachniophyceae</taxon>
        <taxon>Lotharella</taxon>
    </lineage>
</organism>
<name>A0A7S2XHC2_9EUKA</name>
<reference evidence="1" key="1">
    <citation type="submission" date="2021-01" db="EMBL/GenBank/DDBJ databases">
        <authorList>
            <person name="Corre E."/>
            <person name="Pelletier E."/>
            <person name="Niang G."/>
            <person name="Scheremetjew M."/>
            <person name="Finn R."/>
            <person name="Kale V."/>
            <person name="Holt S."/>
            <person name="Cochrane G."/>
            <person name="Meng A."/>
            <person name="Brown T."/>
            <person name="Cohen L."/>
        </authorList>
    </citation>
    <scope>NUCLEOTIDE SEQUENCE</scope>
    <source>
        <strain evidence="1">CCMP622</strain>
    </source>
</reference>
<gene>
    <name evidence="1" type="ORF">LSP00402_LOCUS22693</name>
</gene>
<dbReference type="EMBL" id="HBHP01036942">
    <property type="protein sequence ID" value="CAD9778677.1"/>
    <property type="molecule type" value="Transcribed_RNA"/>
</dbReference>
<protein>
    <submittedName>
        <fullName evidence="1">Uncharacterized protein</fullName>
    </submittedName>
</protein>
<accession>A0A7S2XHC2</accession>
<dbReference type="AlphaFoldDB" id="A0A7S2XHC2"/>
<sequence length="146" mass="16262">MGLGASVLDELLVQLEDNDALQKPDVKGMFQCFSIPNFVPSPAGVVKFEDNLKPSELSREKTPELKGGGHVAVGVPKQRISFFGNKNIAKKSRKRKLQPDLLGIDPRQSVLRPRVLKEMKKQVEDSQREAAIQNFSRRLVQGSILL</sequence>